<dbReference type="Proteomes" id="UP000630718">
    <property type="component" value="Unassembled WGS sequence"/>
</dbReference>
<protein>
    <recommendedName>
        <fullName evidence="4">NERD domain-containing protein</fullName>
    </recommendedName>
</protein>
<evidence type="ECO:0000256" key="1">
    <source>
        <dbReference type="SAM" id="MobiDB-lite"/>
    </source>
</evidence>
<accession>A0A919DYK1</accession>
<reference evidence="2" key="2">
    <citation type="submission" date="2020-09" db="EMBL/GenBank/DDBJ databases">
        <authorList>
            <person name="Sun Q."/>
            <person name="Ohkuma M."/>
        </authorList>
    </citation>
    <scope>NUCLEOTIDE SEQUENCE</scope>
    <source>
        <strain evidence="2">JCM 4477</strain>
    </source>
</reference>
<evidence type="ECO:0008006" key="4">
    <source>
        <dbReference type="Google" id="ProtNLM"/>
    </source>
</evidence>
<organism evidence="2 3">
    <name type="scientific">Streptomyces fumanus</name>
    <dbReference type="NCBI Taxonomy" id="67302"/>
    <lineage>
        <taxon>Bacteria</taxon>
        <taxon>Bacillati</taxon>
        <taxon>Actinomycetota</taxon>
        <taxon>Actinomycetes</taxon>
        <taxon>Kitasatosporales</taxon>
        <taxon>Streptomycetaceae</taxon>
        <taxon>Streptomyces</taxon>
    </lineage>
</organism>
<name>A0A919DYK1_9ACTN</name>
<proteinExistence type="predicted"/>
<keyword evidence="3" id="KW-1185">Reference proteome</keyword>
<evidence type="ECO:0000313" key="3">
    <source>
        <dbReference type="Proteomes" id="UP000630718"/>
    </source>
</evidence>
<gene>
    <name evidence="2" type="ORF">GCM10018772_13670</name>
</gene>
<dbReference type="EMBL" id="BNBI01000002">
    <property type="protein sequence ID" value="GHE91002.1"/>
    <property type="molecule type" value="Genomic_DNA"/>
</dbReference>
<dbReference type="AlphaFoldDB" id="A0A919DYK1"/>
<sequence length="134" mass="14928">MSDLTVNPWKRHGKDRLYVNLPDGTAVAWADRATKVVTIKAPKYRDEALAVLQRHLGMESRSPLNIPVSPYGALLHLPSSSTVTLFRRTGRSDRLPFHHSLRGTTWRGTARGPDSWERSPSGARQRHSGCGQSC</sequence>
<evidence type="ECO:0000313" key="2">
    <source>
        <dbReference type="EMBL" id="GHE91002.1"/>
    </source>
</evidence>
<feature type="region of interest" description="Disordered" evidence="1">
    <location>
        <begin position="104"/>
        <end position="134"/>
    </location>
</feature>
<comment type="caution">
    <text evidence="2">The sequence shown here is derived from an EMBL/GenBank/DDBJ whole genome shotgun (WGS) entry which is preliminary data.</text>
</comment>
<reference evidence="2" key="1">
    <citation type="journal article" date="2014" name="Int. J. Syst. Evol. Microbiol.">
        <title>Complete genome sequence of Corynebacterium casei LMG S-19264T (=DSM 44701T), isolated from a smear-ripened cheese.</title>
        <authorList>
            <consortium name="US DOE Joint Genome Institute (JGI-PGF)"/>
            <person name="Walter F."/>
            <person name="Albersmeier A."/>
            <person name="Kalinowski J."/>
            <person name="Ruckert C."/>
        </authorList>
    </citation>
    <scope>NUCLEOTIDE SEQUENCE</scope>
    <source>
        <strain evidence="2">JCM 4477</strain>
    </source>
</reference>